<dbReference type="InterPro" id="IPR036760">
    <property type="entry name" value="SspB-like_sf"/>
</dbReference>
<dbReference type="Gene3D" id="2.30.30.220">
    <property type="entry name" value="SspB-like"/>
    <property type="match status" value="1"/>
</dbReference>
<evidence type="ECO:0000256" key="1">
    <source>
        <dbReference type="SAM" id="MobiDB-lite"/>
    </source>
</evidence>
<sequence length="180" mass="20086">MAQDEIRYDLLIQDALRGVIRKVLMMVRDDGLPGEHHLYIAFDTTAEGVQISDRLKEQYPEEMTVVLQYQFWDLVVGEDRFEVKLSFSNVPERLVVPFDSVKAFYDPSVQFGLQFTQPGAANDAARQHLAAAMPDLVSDADEGEPGHGASDQTAAEADGEDEGQPAKTGEVVELDRFRKK</sequence>
<dbReference type="SUPFAM" id="SSF101738">
    <property type="entry name" value="SspB-like"/>
    <property type="match status" value="1"/>
</dbReference>
<comment type="caution">
    <text evidence="2">The sequence shown here is derived from an EMBL/GenBank/DDBJ whole genome shotgun (WGS) entry which is preliminary data.</text>
</comment>
<protein>
    <submittedName>
        <fullName evidence="2">SspB family protein</fullName>
    </submittedName>
</protein>
<accession>A0ABW3JCA6</accession>
<dbReference type="Proteomes" id="UP001597102">
    <property type="component" value="Unassembled WGS sequence"/>
</dbReference>
<organism evidence="2 3">
    <name type="scientific">Methyloligella solikamskensis</name>
    <dbReference type="NCBI Taxonomy" id="1177756"/>
    <lineage>
        <taxon>Bacteria</taxon>
        <taxon>Pseudomonadati</taxon>
        <taxon>Pseudomonadota</taxon>
        <taxon>Alphaproteobacteria</taxon>
        <taxon>Hyphomicrobiales</taxon>
        <taxon>Hyphomicrobiaceae</taxon>
        <taxon>Methyloligella</taxon>
    </lineage>
</organism>
<evidence type="ECO:0000313" key="3">
    <source>
        <dbReference type="Proteomes" id="UP001597102"/>
    </source>
</evidence>
<feature type="region of interest" description="Disordered" evidence="1">
    <location>
        <begin position="135"/>
        <end position="180"/>
    </location>
</feature>
<evidence type="ECO:0000313" key="2">
    <source>
        <dbReference type="EMBL" id="MFD0987716.1"/>
    </source>
</evidence>
<dbReference type="InterPro" id="IPR007481">
    <property type="entry name" value="SspB"/>
</dbReference>
<proteinExistence type="predicted"/>
<reference evidence="3" key="1">
    <citation type="journal article" date="2019" name="Int. J. Syst. Evol. Microbiol.">
        <title>The Global Catalogue of Microorganisms (GCM) 10K type strain sequencing project: providing services to taxonomists for standard genome sequencing and annotation.</title>
        <authorList>
            <consortium name="The Broad Institute Genomics Platform"/>
            <consortium name="The Broad Institute Genome Sequencing Center for Infectious Disease"/>
            <person name="Wu L."/>
            <person name="Ma J."/>
        </authorList>
    </citation>
    <scope>NUCLEOTIDE SEQUENCE [LARGE SCALE GENOMIC DNA]</scope>
    <source>
        <strain evidence="3">CCUG 61697</strain>
    </source>
</reference>
<dbReference type="RefSeq" id="WP_379089968.1">
    <property type="nucleotide sequence ID" value="NZ_JBHTJO010000001.1"/>
</dbReference>
<keyword evidence="3" id="KW-1185">Reference proteome</keyword>
<gene>
    <name evidence="2" type="ORF">ACFQ2F_11480</name>
</gene>
<dbReference type="EMBL" id="JBHTJO010000001">
    <property type="protein sequence ID" value="MFD0987716.1"/>
    <property type="molecule type" value="Genomic_DNA"/>
</dbReference>
<name>A0ABW3JCA6_9HYPH</name>
<dbReference type="Pfam" id="PF04386">
    <property type="entry name" value="SspB"/>
    <property type="match status" value="1"/>
</dbReference>